<sequence length="245" mass="27158">MARLKMCGRPPQAYEQQQKSPIVRIMGLCKRGSNMRPLHEVRPSAQTDRFLLGKGTNRRSSVNKMTSSAKRCCFGSLLPCGIFISMTHSPDPEDTEGKSKRPSVKQAPPRVPRAPHLALERQIEGCCYATGGSSPRISSTSAWSMPIGSVALRHSLRDRMPREEICAKTFSNDARRAACQAGVEGSNRRKQGRVGDTAKIPAPVVTFVLLRFLSCRMVMFASQTVWYQTGIETEQRPSMTSCEHC</sequence>
<protein>
    <submittedName>
        <fullName evidence="2">Uncharacterized protein</fullName>
    </submittedName>
</protein>
<dbReference type="VEuPathDB" id="FungiDB:UREG_03676"/>
<name>C4JLG8_UNCRE</name>
<evidence type="ECO:0000313" key="2">
    <source>
        <dbReference type="EMBL" id="EEP78830.1"/>
    </source>
</evidence>
<gene>
    <name evidence="2" type="ORF">UREG_03676</name>
</gene>
<accession>C4JLG8</accession>
<organism evidence="2 3">
    <name type="scientific">Uncinocarpus reesii (strain UAMH 1704)</name>
    <dbReference type="NCBI Taxonomy" id="336963"/>
    <lineage>
        <taxon>Eukaryota</taxon>
        <taxon>Fungi</taxon>
        <taxon>Dikarya</taxon>
        <taxon>Ascomycota</taxon>
        <taxon>Pezizomycotina</taxon>
        <taxon>Eurotiomycetes</taxon>
        <taxon>Eurotiomycetidae</taxon>
        <taxon>Onygenales</taxon>
        <taxon>Onygenaceae</taxon>
        <taxon>Uncinocarpus</taxon>
    </lineage>
</organism>
<keyword evidence="3" id="KW-1185">Reference proteome</keyword>
<reference evidence="3" key="1">
    <citation type="journal article" date="2009" name="Genome Res.">
        <title>Comparative genomic analyses of the human fungal pathogens Coccidioides and their relatives.</title>
        <authorList>
            <person name="Sharpton T.J."/>
            <person name="Stajich J.E."/>
            <person name="Rounsley S.D."/>
            <person name="Gardner M.J."/>
            <person name="Wortman J.R."/>
            <person name="Jordar V.S."/>
            <person name="Maiti R."/>
            <person name="Kodira C.D."/>
            <person name="Neafsey D.E."/>
            <person name="Zeng Q."/>
            <person name="Hung C.-Y."/>
            <person name="McMahan C."/>
            <person name="Muszewska A."/>
            <person name="Grynberg M."/>
            <person name="Mandel M.A."/>
            <person name="Kellner E.M."/>
            <person name="Barker B.M."/>
            <person name="Galgiani J.N."/>
            <person name="Orbach M.J."/>
            <person name="Kirkland T.N."/>
            <person name="Cole G.T."/>
            <person name="Henn M.R."/>
            <person name="Birren B.W."/>
            <person name="Taylor J.W."/>
        </authorList>
    </citation>
    <scope>NUCLEOTIDE SEQUENCE [LARGE SCALE GENOMIC DNA]</scope>
    <source>
        <strain evidence="3">UAMH 1704</strain>
    </source>
</reference>
<proteinExistence type="predicted"/>
<dbReference type="InParanoid" id="C4JLG8"/>
<evidence type="ECO:0000313" key="3">
    <source>
        <dbReference type="Proteomes" id="UP000002058"/>
    </source>
</evidence>
<dbReference type="RefSeq" id="XP_002544159.1">
    <property type="nucleotide sequence ID" value="XM_002544113.1"/>
</dbReference>
<dbReference type="EMBL" id="CH476616">
    <property type="protein sequence ID" value="EEP78830.1"/>
    <property type="molecule type" value="Genomic_DNA"/>
</dbReference>
<dbReference type="KEGG" id="ure:UREG_03676"/>
<dbReference type="AlphaFoldDB" id="C4JLG8"/>
<dbReference type="HOGENOM" id="CLU_1134269_0_0_1"/>
<dbReference type="GeneID" id="8439539"/>
<dbReference type="Proteomes" id="UP000002058">
    <property type="component" value="Unassembled WGS sequence"/>
</dbReference>
<evidence type="ECO:0000256" key="1">
    <source>
        <dbReference type="SAM" id="MobiDB-lite"/>
    </source>
</evidence>
<feature type="region of interest" description="Disordered" evidence="1">
    <location>
        <begin position="88"/>
        <end position="113"/>
    </location>
</feature>